<dbReference type="Gene3D" id="2.30.42.10">
    <property type="match status" value="1"/>
</dbReference>
<evidence type="ECO:0000313" key="6">
    <source>
        <dbReference type="EMBL" id="EGT39678.1"/>
    </source>
</evidence>
<accession>G0PN37</accession>
<gene>
    <name evidence="6" type="ORF">CAEBREN_28595</name>
</gene>
<dbReference type="PANTHER" id="PTHR23348">
    <property type="entry name" value="PERIAXIN/AHNAK"/>
    <property type="match status" value="1"/>
</dbReference>
<evidence type="ECO:0000256" key="2">
    <source>
        <dbReference type="ARBA" id="ARBA00023242"/>
    </source>
</evidence>
<protein>
    <recommendedName>
        <fullName evidence="5">PDZ domain-containing protein</fullName>
    </recommendedName>
</protein>
<evidence type="ECO:0000256" key="3">
    <source>
        <dbReference type="SAM" id="MobiDB-lite"/>
    </source>
</evidence>
<organism evidence="7">
    <name type="scientific">Caenorhabditis brenneri</name>
    <name type="common">Nematode worm</name>
    <dbReference type="NCBI Taxonomy" id="135651"/>
    <lineage>
        <taxon>Eukaryota</taxon>
        <taxon>Metazoa</taxon>
        <taxon>Ecdysozoa</taxon>
        <taxon>Nematoda</taxon>
        <taxon>Chromadorea</taxon>
        <taxon>Rhabditida</taxon>
        <taxon>Rhabditina</taxon>
        <taxon>Rhabditomorpha</taxon>
        <taxon>Rhabditoidea</taxon>
        <taxon>Rhabditidae</taxon>
        <taxon>Peloderinae</taxon>
        <taxon>Caenorhabditis</taxon>
    </lineage>
</organism>
<feature type="transmembrane region" description="Helical" evidence="4">
    <location>
        <begin position="80"/>
        <end position="97"/>
    </location>
</feature>
<evidence type="ECO:0000256" key="1">
    <source>
        <dbReference type="ARBA" id="ARBA00004123"/>
    </source>
</evidence>
<dbReference type="EMBL" id="GL381661">
    <property type="protein sequence ID" value="EGT39678.1"/>
    <property type="molecule type" value="Genomic_DNA"/>
</dbReference>
<dbReference type="HOGENOM" id="CLU_438226_0_0_1"/>
<evidence type="ECO:0000313" key="7">
    <source>
        <dbReference type="Proteomes" id="UP000008068"/>
    </source>
</evidence>
<feature type="compositionally biased region" description="Basic and acidic residues" evidence="3">
    <location>
        <begin position="403"/>
        <end position="418"/>
    </location>
</feature>
<dbReference type="Pfam" id="PF00595">
    <property type="entry name" value="PDZ"/>
    <property type="match status" value="1"/>
</dbReference>
<proteinExistence type="predicted"/>
<keyword evidence="2" id="KW-0539">Nucleus</keyword>
<keyword evidence="7" id="KW-1185">Reference proteome</keyword>
<feature type="compositionally biased region" description="Polar residues" evidence="3">
    <location>
        <begin position="324"/>
        <end position="341"/>
    </location>
</feature>
<dbReference type="SUPFAM" id="SSF50156">
    <property type="entry name" value="PDZ domain-like"/>
    <property type="match status" value="1"/>
</dbReference>
<feature type="compositionally biased region" description="Polar residues" evidence="3">
    <location>
        <begin position="606"/>
        <end position="628"/>
    </location>
</feature>
<dbReference type="Proteomes" id="UP000008068">
    <property type="component" value="Unassembled WGS sequence"/>
</dbReference>
<feature type="compositionally biased region" description="Basic and acidic residues" evidence="3">
    <location>
        <begin position="593"/>
        <end position="605"/>
    </location>
</feature>
<sequence>MEIQHDIHLTVIHLSVSHFPARLVLFSLADNISKVIEINRRTATPRLPIRFFFSSFFQLLLSFFITLFSIFRFIPYNIMGGQPASLLLLLILVPTVLADDTCLSRGQLFGVIFGSVAAAFLISAALAMILYVWYRRSSTIRETDEKSAYANDACDVEDKACDAPKSINKDKMTMIDSFKLKRKMEDAGTQKAYSMEFLNEVEGKVGVQLRGEDIGGLGFNIQGNMNEGIFVKEIISKGIAEQCGNILVGDKIKSLTINFENMVYEDAVTLLSYSSPYKVKLELERKLSDTASASDTDDEKEMRYHPLFRSNTLTHVHFNPLGTISTPTSVATTPQRCTSADSKQKHALPVKKELIEPDSTTCADDSSQARDADNSRMDSSDYGSDGVSDCRESTASDGTQKTLSDRIEITDIIFDKVKSPTPPPARKLEQCTELPPKPRKIVSRSPSPIHKPPPSPKVNRATSPKKMQQVEDSTQTTKLSAETKPTQTEKPKAPIPPPISSIPVRKEMETQTKTPSPVSSVVEKMVEMPPAEVKEEELPKGPEITEARISRIPKRADSIKTPVVERKLPELPKSVTQRSHSADKNDNVWSRLYQEKKGQLRKTRDVSSPPTAHTSGIPTPSRSNSTVTAPVVKTVSTDNEKYGTLTREKRDRLMANDAELERQREELKKLGVL</sequence>
<feature type="compositionally biased region" description="Basic and acidic residues" evidence="3">
    <location>
        <begin position="532"/>
        <end position="570"/>
    </location>
</feature>
<feature type="compositionally biased region" description="Polar residues" evidence="3">
    <location>
        <begin position="460"/>
        <end position="486"/>
    </location>
</feature>
<reference evidence="7" key="1">
    <citation type="submission" date="2011-07" db="EMBL/GenBank/DDBJ databases">
        <authorList>
            <consortium name="Caenorhabditis brenneri Sequencing and Analysis Consortium"/>
            <person name="Wilson R.K."/>
        </authorList>
    </citation>
    <scope>NUCLEOTIDE SEQUENCE [LARGE SCALE GENOMIC DNA]</scope>
    <source>
        <strain evidence="7">PB2801</strain>
    </source>
</reference>
<feature type="compositionally biased region" description="Basic and acidic residues" evidence="3">
    <location>
        <begin position="367"/>
        <end position="379"/>
    </location>
</feature>
<feature type="domain" description="PDZ" evidence="5">
    <location>
        <begin position="206"/>
        <end position="271"/>
    </location>
</feature>
<dbReference type="InParanoid" id="G0PN37"/>
<keyword evidence="4" id="KW-0472">Membrane</keyword>
<dbReference type="GO" id="GO:0005737">
    <property type="term" value="C:cytoplasm"/>
    <property type="evidence" value="ECO:0007669"/>
    <property type="project" value="TreeGrafter"/>
</dbReference>
<dbReference type="InterPro" id="IPR001478">
    <property type="entry name" value="PDZ"/>
</dbReference>
<keyword evidence="4" id="KW-0812">Transmembrane</keyword>
<dbReference type="eggNOG" id="KOG3528">
    <property type="taxonomic scope" value="Eukaryota"/>
</dbReference>
<dbReference type="OrthoDB" id="447516at2759"/>
<feature type="transmembrane region" description="Helical" evidence="4">
    <location>
        <begin position="51"/>
        <end position="74"/>
    </location>
</feature>
<feature type="compositionally biased region" description="Basic and acidic residues" evidence="3">
    <location>
        <begin position="638"/>
        <end position="650"/>
    </location>
</feature>
<feature type="region of interest" description="Disordered" evidence="3">
    <location>
        <begin position="324"/>
        <end position="650"/>
    </location>
</feature>
<dbReference type="GO" id="GO:0043484">
    <property type="term" value="P:regulation of RNA splicing"/>
    <property type="evidence" value="ECO:0007669"/>
    <property type="project" value="TreeGrafter"/>
</dbReference>
<dbReference type="STRING" id="135651.G0PN37"/>
<evidence type="ECO:0000256" key="4">
    <source>
        <dbReference type="SAM" id="Phobius"/>
    </source>
</evidence>
<dbReference type="InterPro" id="IPR036034">
    <property type="entry name" value="PDZ_sf"/>
</dbReference>
<comment type="subcellular location">
    <subcellularLocation>
        <location evidence="1">Nucleus</location>
    </subcellularLocation>
</comment>
<dbReference type="AlphaFoldDB" id="G0PN37"/>
<name>G0PN37_CAEBE</name>
<feature type="transmembrane region" description="Helical" evidence="4">
    <location>
        <begin position="109"/>
        <end position="134"/>
    </location>
</feature>
<evidence type="ECO:0000259" key="5">
    <source>
        <dbReference type="PROSITE" id="PS50106"/>
    </source>
</evidence>
<dbReference type="CDD" id="cd00136">
    <property type="entry name" value="PDZ_canonical"/>
    <property type="match status" value="1"/>
</dbReference>
<dbReference type="PANTHER" id="PTHR23348:SF16">
    <property type="entry name" value="LEUCINE RICH REPEAT FAMILY PROTEIN"/>
    <property type="match status" value="1"/>
</dbReference>
<keyword evidence="4" id="KW-1133">Transmembrane helix</keyword>
<dbReference type="PROSITE" id="PS50106">
    <property type="entry name" value="PDZ"/>
    <property type="match status" value="1"/>
</dbReference>
<dbReference type="GO" id="GO:0005634">
    <property type="term" value="C:nucleus"/>
    <property type="evidence" value="ECO:0007669"/>
    <property type="project" value="UniProtKB-SubCell"/>
</dbReference>
<dbReference type="InterPro" id="IPR052082">
    <property type="entry name" value="Myelin_sheath_structural"/>
</dbReference>
<dbReference type="SMART" id="SM00228">
    <property type="entry name" value="PDZ"/>
    <property type="match status" value="1"/>
</dbReference>